<dbReference type="EMBL" id="VSWD01000007">
    <property type="protein sequence ID" value="KAK3098502.1"/>
    <property type="molecule type" value="Genomic_DNA"/>
</dbReference>
<evidence type="ECO:0000256" key="5">
    <source>
        <dbReference type="ARBA" id="ARBA00023136"/>
    </source>
</evidence>
<evidence type="ECO:0000256" key="3">
    <source>
        <dbReference type="ARBA" id="ARBA00022729"/>
    </source>
</evidence>
<keyword evidence="4" id="KW-0677">Repeat</keyword>
<dbReference type="FunFam" id="2.60.40.10:FF:000328">
    <property type="entry name" value="CLUMA_CG000981, isoform A"/>
    <property type="match status" value="1"/>
</dbReference>
<dbReference type="PANTHER" id="PTHR12231">
    <property type="entry name" value="CTX-RELATED TYPE I TRANSMEMBRANE PROTEIN"/>
    <property type="match status" value="1"/>
</dbReference>
<feature type="domain" description="Ig-like" evidence="9">
    <location>
        <begin position="114"/>
        <end position="205"/>
    </location>
</feature>
<dbReference type="PANTHER" id="PTHR12231:SF253">
    <property type="entry name" value="DPR-INTERACTING PROTEIN ETA, ISOFORM B-RELATED"/>
    <property type="match status" value="1"/>
</dbReference>
<dbReference type="GO" id="GO:0043005">
    <property type="term" value="C:neuron projection"/>
    <property type="evidence" value="ECO:0007669"/>
    <property type="project" value="TreeGrafter"/>
</dbReference>
<dbReference type="InterPro" id="IPR003599">
    <property type="entry name" value="Ig_sub"/>
</dbReference>
<keyword evidence="5" id="KW-0472">Membrane</keyword>
<evidence type="ECO:0000256" key="1">
    <source>
        <dbReference type="ARBA" id="ARBA00004236"/>
    </source>
</evidence>
<gene>
    <name evidence="10" type="ORF">FSP39_020115</name>
</gene>
<dbReference type="Proteomes" id="UP001186944">
    <property type="component" value="Unassembled WGS sequence"/>
</dbReference>
<dbReference type="PROSITE" id="PS50835">
    <property type="entry name" value="IG_LIKE"/>
    <property type="match status" value="3"/>
</dbReference>
<keyword evidence="11" id="KW-1185">Reference proteome</keyword>
<evidence type="ECO:0000256" key="8">
    <source>
        <dbReference type="ARBA" id="ARBA00023319"/>
    </source>
</evidence>
<dbReference type="InterPro" id="IPR013783">
    <property type="entry name" value="Ig-like_fold"/>
</dbReference>
<protein>
    <recommendedName>
        <fullName evidence="9">Ig-like domain-containing protein</fullName>
    </recommendedName>
</protein>
<evidence type="ECO:0000313" key="10">
    <source>
        <dbReference type="EMBL" id="KAK3098502.1"/>
    </source>
</evidence>
<dbReference type="InterPro" id="IPR007110">
    <property type="entry name" value="Ig-like_dom"/>
</dbReference>
<dbReference type="InterPro" id="IPR036179">
    <property type="entry name" value="Ig-like_dom_sf"/>
</dbReference>
<accession>A0AA89C243</accession>
<organism evidence="10 11">
    <name type="scientific">Pinctada imbricata</name>
    <name type="common">Atlantic pearl-oyster</name>
    <name type="synonym">Pinctada martensii</name>
    <dbReference type="NCBI Taxonomy" id="66713"/>
    <lineage>
        <taxon>Eukaryota</taxon>
        <taxon>Metazoa</taxon>
        <taxon>Spiralia</taxon>
        <taxon>Lophotrochozoa</taxon>
        <taxon>Mollusca</taxon>
        <taxon>Bivalvia</taxon>
        <taxon>Autobranchia</taxon>
        <taxon>Pteriomorphia</taxon>
        <taxon>Pterioida</taxon>
        <taxon>Pterioidea</taxon>
        <taxon>Pteriidae</taxon>
        <taxon>Pinctada</taxon>
    </lineage>
</organism>
<dbReference type="InterPro" id="IPR051170">
    <property type="entry name" value="Neural/epithelial_adhesion"/>
</dbReference>
<comment type="caution">
    <text evidence="10">The sequence shown here is derived from an EMBL/GenBank/DDBJ whole genome shotgun (WGS) entry which is preliminary data.</text>
</comment>
<reference evidence="10" key="1">
    <citation type="submission" date="2019-08" db="EMBL/GenBank/DDBJ databases">
        <title>The improved chromosome-level genome for the pearl oyster Pinctada fucata martensii using PacBio sequencing and Hi-C.</title>
        <authorList>
            <person name="Zheng Z."/>
        </authorList>
    </citation>
    <scope>NUCLEOTIDE SEQUENCE</scope>
    <source>
        <strain evidence="10">ZZ-2019</strain>
        <tissue evidence="10">Adductor muscle</tissue>
    </source>
</reference>
<keyword evidence="6" id="KW-1015">Disulfide bond</keyword>
<dbReference type="SUPFAM" id="SSF48726">
    <property type="entry name" value="Immunoglobulin"/>
    <property type="match status" value="3"/>
</dbReference>
<keyword evidence="3" id="KW-0732">Signal</keyword>
<keyword evidence="7" id="KW-0325">Glycoprotein</keyword>
<sequence>MVYLKFSDIFAVNPSFDVPVVNITVINGKTAILPCSVDSLGDHKVVWTDQFSTLLTFDIQRIIDDDRIGVDRPYTKDWNLIIHDVRYSDKGRYICQINTKPVQTKSVELIVLVPPVILEDSSSNDVICREGETVTLTCNVTGVPTPTVNWYKRPLADGASHLKEKVGMNGEILIIHNVSRFCDGIYECVAYNDIPPAVNREMIVQVEFAPEIRLPNKRISQSVGRETILECIIEAFPQALSFWRYKGKELKSSHKHRIEVYQDGEEHQITLSLRIVDIRQEDFGKYVCHASNKLGSDREAMDLFGKKAVYFLEYLTKVSRESYLNRHFIFAISIYLLYICF</sequence>
<proteinExistence type="predicted"/>
<evidence type="ECO:0000259" key="9">
    <source>
        <dbReference type="PROSITE" id="PS50835"/>
    </source>
</evidence>
<dbReference type="GO" id="GO:0005886">
    <property type="term" value="C:plasma membrane"/>
    <property type="evidence" value="ECO:0007669"/>
    <property type="project" value="UniProtKB-SubCell"/>
</dbReference>
<comment type="subcellular location">
    <subcellularLocation>
        <location evidence="1">Cell membrane</location>
    </subcellularLocation>
</comment>
<dbReference type="SMART" id="SM00408">
    <property type="entry name" value="IGc2"/>
    <property type="match status" value="3"/>
</dbReference>
<evidence type="ECO:0000313" key="11">
    <source>
        <dbReference type="Proteomes" id="UP001186944"/>
    </source>
</evidence>
<dbReference type="Pfam" id="PF07679">
    <property type="entry name" value="I-set"/>
    <property type="match status" value="2"/>
</dbReference>
<dbReference type="Pfam" id="PF13927">
    <property type="entry name" value="Ig_3"/>
    <property type="match status" value="1"/>
</dbReference>
<dbReference type="Gene3D" id="2.60.40.10">
    <property type="entry name" value="Immunoglobulins"/>
    <property type="match status" value="3"/>
</dbReference>
<name>A0AA89C243_PINIB</name>
<feature type="domain" description="Ig-like" evidence="9">
    <location>
        <begin position="14"/>
        <end position="108"/>
    </location>
</feature>
<dbReference type="InterPro" id="IPR013098">
    <property type="entry name" value="Ig_I-set"/>
</dbReference>
<evidence type="ECO:0000256" key="2">
    <source>
        <dbReference type="ARBA" id="ARBA00022475"/>
    </source>
</evidence>
<evidence type="ECO:0000256" key="7">
    <source>
        <dbReference type="ARBA" id="ARBA00023180"/>
    </source>
</evidence>
<evidence type="ECO:0000256" key="6">
    <source>
        <dbReference type="ARBA" id="ARBA00023157"/>
    </source>
</evidence>
<feature type="domain" description="Ig-like" evidence="9">
    <location>
        <begin position="210"/>
        <end position="304"/>
    </location>
</feature>
<dbReference type="InterPro" id="IPR003598">
    <property type="entry name" value="Ig_sub2"/>
</dbReference>
<dbReference type="SMART" id="SM00409">
    <property type="entry name" value="IG"/>
    <property type="match status" value="3"/>
</dbReference>
<keyword evidence="2" id="KW-1003">Cell membrane</keyword>
<dbReference type="AlphaFoldDB" id="A0AA89C243"/>
<keyword evidence="8" id="KW-0393">Immunoglobulin domain</keyword>
<evidence type="ECO:0000256" key="4">
    <source>
        <dbReference type="ARBA" id="ARBA00022737"/>
    </source>
</evidence>